<evidence type="ECO:0000313" key="3">
    <source>
        <dbReference type="Proteomes" id="UP000594638"/>
    </source>
</evidence>
<feature type="region of interest" description="Disordered" evidence="1">
    <location>
        <begin position="125"/>
        <end position="152"/>
    </location>
</feature>
<organism evidence="2 3">
    <name type="scientific">Olea europaea subsp. europaea</name>
    <dbReference type="NCBI Taxonomy" id="158383"/>
    <lineage>
        <taxon>Eukaryota</taxon>
        <taxon>Viridiplantae</taxon>
        <taxon>Streptophyta</taxon>
        <taxon>Embryophyta</taxon>
        <taxon>Tracheophyta</taxon>
        <taxon>Spermatophyta</taxon>
        <taxon>Magnoliopsida</taxon>
        <taxon>eudicotyledons</taxon>
        <taxon>Gunneridae</taxon>
        <taxon>Pentapetalae</taxon>
        <taxon>asterids</taxon>
        <taxon>lamiids</taxon>
        <taxon>Lamiales</taxon>
        <taxon>Oleaceae</taxon>
        <taxon>Oleeae</taxon>
        <taxon>Olea</taxon>
    </lineage>
</organism>
<accession>A0A8S0VBY7</accession>
<sequence>MVNGRSQLAREQTQRHEMFLRLYRTYVRNPNHNMLEHLDTIERITRGAENNRHEFHRDEIVYHLYRTLSPYWRRFIERLEEMFEYQPAPAGYEHDRRSPRSPPSVGNFPSLPIVDRRFNIIGKVMEEEKDPEENLGHNPGEACRDEGARRNF</sequence>
<comment type="caution">
    <text evidence="2">The sequence shown here is derived from an EMBL/GenBank/DDBJ whole genome shotgun (WGS) entry which is preliminary data.</text>
</comment>
<keyword evidence="3" id="KW-1185">Reference proteome</keyword>
<reference evidence="2 3" key="1">
    <citation type="submission" date="2019-12" db="EMBL/GenBank/DDBJ databases">
        <authorList>
            <person name="Alioto T."/>
            <person name="Alioto T."/>
            <person name="Gomez Garrido J."/>
        </authorList>
    </citation>
    <scope>NUCLEOTIDE SEQUENCE [LARGE SCALE GENOMIC DNA]</scope>
</reference>
<dbReference type="EMBL" id="CACTIH010009425">
    <property type="protein sequence ID" value="CAA3031173.1"/>
    <property type="molecule type" value="Genomic_DNA"/>
</dbReference>
<evidence type="ECO:0000313" key="2">
    <source>
        <dbReference type="EMBL" id="CAA3031173.1"/>
    </source>
</evidence>
<protein>
    <submittedName>
        <fullName evidence="2">Uncharacterized protein</fullName>
    </submittedName>
</protein>
<feature type="compositionally biased region" description="Basic and acidic residues" evidence="1">
    <location>
        <begin position="142"/>
        <end position="152"/>
    </location>
</feature>
<name>A0A8S0VBY7_OLEEU</name>
<proteinExistence type="predicted"/>
<feature type="region of interest" description="Disordered" evidence="1">
    <location>
        <begin position="90"/>
        <end position="110"/>
    </location>
</feature>
<dbReference type="Proteomes" id="UP000594638">
    <property type="component" value="Unassembled WGS sequence"/>
</dbReference>
<dbReference type="Gramene" id="OE9A077139T1">
    <property type="protein sequence ID" value="OE9A077139C1"/>
    <property type="gene ID" value="OE9A077139"/>
</dbReference>
<gene>
    <name evidence="2" type="ORF">OLEA9_A077139</name>
</gene>
<evidence type="ECO:0000256" key="1">
    <source>
        <dbReference type="SAM" id="MobiDB-lite"/>
    </source>
</evidence>
<dbReference type="AlphaFoldDB" id="A0A8S0VBY7"/>